<dbReference type="Proteomes" id="UP000039324">
    <property type="component" value="Unassembled WGS sequence"/>
</dbReference>
<reference evidence="1 2" key="1">
    <citation type="submission" date="2015-02" db="EMBL/GenBank/DDBJ databases">
        <authorList>
            <person name="Chooi Y.-H."/>
        </authorList>
    </citation>
    <scope>NUCLEOTIDE SEQUENCE [LARGE SCALE GENOMIC DNA]</scope>
    <source>
        <strain evidence="1">E3</strain>
    </source>
</reference>
<protein>
    <submittedName>
        <fullName evidence="1">Uncharacterized protein</fullName>
    </submittedName>
</protein>
<dbReference type="AlphaFoldDB" id="A0A0G4J6B5"/>
<name>A0A0G4J6B5_PLABS</name>
<evidence type="ECO:0000313" key="2">
    <source>
        <dbReference type="Proteomes" id="UP000039324"/>
    </source>
</evidence>
<sequence>MRAAERPAPLSALFVVVPMALAIAFTIATTPTITYLAWYEAHVEFAALHNMLVDYVGLGDDLRLTPALVGEARRRVVNVVTARVGRKNNGASVERDPAHELFTAYVARARSKRWS</sequence>
<accession>A0A0G4J6B5</accession>
<gene>
    <name evidence="1" type="ORF">PBRA_009305</name>
</gene>
<organism evidence="1 2">
    <name type="scientific">Plasmodiophora brassicae</name>
    <name type="common">Clubroot disease agent</name>
    <dbReference type="NCBI Taxonomy" id="37360"/>
    <lineage>
        <taxon>Eukaryota</taxon>
        <taxon>Sar</taxon>
        <taxon>Rhizaria</taxon>
        <taxon>Endomyxa</taxon>
        <taxon>Phytomyxea</taxon>
        <taxon>Plasmodiophorida</taxon>
        <taxon>Plasmodiophoridae</taxon>
        <taxon>Plasmodiophora</taxon>
    </lineage>
</organism>
<evidence type="ECO:0000313" key="1">
    <source>
        <dbReference type="EMBL" id="CEP03087.1"/>
    </source>
</evidence>
<keyword evidence="2" id="KW-1185">Reference proteome</keyword>
<dbReference type="EMBL" id="CDSF01000140">
    <property type="protein sequence ID" value="CEP03087.1"/>
    <property type="molecule type" value="Genomic_DNA"/>
</dbReference>
<proteinExistence type="predicted"/>